<sequence length="1046" mass="120229">MRVLRNMTLMRRLTTSNFQMKALFSKASSFYLSSYSLFSIGFVIILFSTAVRGQQPWMDQSTQQLPAREVYHVVEDSIGVKYVCTEQGAFAMYGSKVIPLDKSSNGELSTIYNLHVDPIGRIWALTASSGVFYLDKGVWVAPPFNDDLNKKTPRSHFVYYMWVSEDGNHLIFDLYANDLSFATCSFTDDKIEIHTPIVEERFRVTPAIIERDGKDIFHLMMGGLDRYISRTVGFKNLNDSNRRIDTSFVSAWGEKLKIRYMNHSDLKKLCDSEPPPRRSRISLVDQLDSSGVERHFITTQHTLFEILENGDIKAAPILFCDHVAFRVIDNELYCCTLSDGITRYALKGGELVQTGHFFDNQSISDIYKTKSGYYWICDINEGLRIIPNINLTNYEVQDLTFPNRLTRPFHYYNGLFYAAVSDTIYSLQLTSSDLSIVKKVPIPYRPIVNSRFHRSHWQDSVLNDLFLTTSITHPEHHRIWSIFPAGREKSFPFLGTSFLTKSTANSDWTKYYVLNEGKLFSVDTQHVFTEEVSIPSDSSFIIDFSLSNDSIDYVLTERNLYRKTNSSYLPLLNEELQNSIKTSQLYKLGADWLVLPSYNDGIYLLGADTTIHLTAQNYLPSDYTISVSTYKNVLITASEKSLFVLVMKGNEIAYCRILPLHDYVAENSIREIIPGDTSIFVFHGNQVLKAPLEYIMNLPDDVQLNYSNLRVNGIEAALDENNHLNLNRGTAYISVKILSANSVQNRGQLLRWRLTPDAPWEYDESGDLSFSNLRYGSYNLEVQLRSEYGVWSNIQSIFTFQIRPFITDTWWFWTLLTSPLLIILAIAIIVNERRKKQDKQLIESNMATLKMQINPHFIFNAFNSIQYLINSNRNSTASEYLKRLAVLIRKTISRPDLHRVSLEEEIQYLDEFMSIELLRLEDCFDFIIEIDSDINTKTTFVPPMLIQPLLENAVWHGVSNKTNRGIVKLIIKRQLNTIEIHITDNGDGFPLSEWRAMKQGISNKGSLGLRNVLQRLELLAALYEKTYELELRPENTGTHFVMTIGL</sequence>
<dbReference type="OrthoDB" id="9809670at2"/>
<dbReference type="InterPro" id="IPR015943">
    <property type="entry name" value="WD40/YVTN_repeat-like_dom_sf"/>
</dbReference>
<feature type="transmembrane region" description="Helical" evidence="1">
    <location>
        <begin position="810"/>
        <end position="830"/>
    </location>
</feature>
<keyword evidence="1" id="KW-0812">Transmembrane</keyword>
<dbReference type="PANTHER" id="PTHR34220">
    <property type="entry name" value="SENSOR HISTIDINE KINASE YPDA"/>
    <property type="match status" value="1"/>
</dbReference>
<dbReference type="SUPFAM" id="SSF63829">
    <property type="entry name" value="Calcium-dependent phosphotriesterase"/>
    <property type="match status" value="1"/>
</dbReference>
<dbReference type="InterPro" id="IPR050640">
    <property type="entry name" value="Bact_2-comp_sensor_kinase"/>
</dbReference>
<dbReference type="InterPro" id="IPR036890">
    <property type="entry name" value="HATPase_C_sf"/>
</dbReference>
<reference evidence="3 4" key="1">
    <citation type="submission" date="2019-10" db="EMBL/GenBank/DDBJ databases">
        <title>Genome sequence of Phaeocystidibacter marisrubri JCM30614 (type strain).</title>
        <authorList>
            <person name="Bowman J.P."/>
        </authorList>
    </citation>
    <scope>NUCLEOTIDE SEQUENCE [LARGE SCALE GENOMIC DNA]</scope>
    <source>
        <strain evidence="3 4">JCM 30614</strain>
    </source>
</reference>
<keyword evidence="1" id="KW-1133">Transmembrane helix</keyword>
<dbReference type="InterPro" id="IPR010559">
    <property type="entry name" value="Sig_transdc_His_kin_internal"/>
</dbReference>
<evidence type="ECO:0000256" key="1">
    <source>
        <dbReference type="SAM" id="Phobius"/>
    </source>
</evidence>
<dbReference type="PANTHER" id="PTHR34220:SF7">
    <property type="entry name" value="SENSOR HISTIDINE KINASE YPDA"/>
    <property type="match status" value="1"/>
</dbReference>
<evidence type="ECO:0000313" key="3">
    <source>
        <dbReference type="EMBL" id="KAB2817048.1"/>
    </source>
</evidence>
<dbReference type="GO" id="GO:0016020">
    <property type="term" value="C:membrane"/>
    <property type="evidence" value="ECO:0007669"/>
    <property type="project" value="InterPro"/>
</dbReference>
<organism evidence="3 4">
    <name type="scientific">Phaeocystidibacter marisrubri</name>
    <dbReference type="NCBI Taxonomy" id="1577780"/>
    <lineage>
        <taxon>Bacteria</taxon>
        <taxon>Pseudomonadati</taxon>
        <taxon>Bacteroidota</taxon>
        <taxon>Flavobacteriia</taxon>
        <taxon>Flavobacteriales</taxon>
        <taxon>Phaeocystidibacteraceae</taxon>
        <taxon>Phaeocystidibacter</taxon>
    </lineage>
</organism>
<dbReference type="Gene3D" id="2.60.40.10">
    <property type="entry name" value="Immunoglobulins"/>
    <property type="match status" value="1"/>
</dbReference>
<name>A0A6L3ZHI2_9FLAO</name>
<accession>A0A6L3ZHI2</accession>
<comment type="caution">
    <text evidence="3">The sequence shown here is derived from an EMBL/GenBank/DDBJ whole genome shotgun (WGS) entry which is preliminary data.</text>
</comment>
<dbReference type="SUPFAM" id="SSF55874">
    <property type="entry name" value="ATPase domain of HSP90 chaperone/DNA topoisomerase II/histidine kinase"/>
    <property type="match status" value="1"/>
</dbReference>
<dbReference type="AlphaFoldDB" id="A0A6L3ZHI2"/>
<proteinExistence type="predicted"/>
<dbReference type="Gene3D" id="2.130.10.10">
    <property type="entry name" value="YVTN repeat-like/Quinoprotein amine dehydrogenase"/>
    <property type="match status" value="1"/>
</dbReference>
<dbReference type="Proteomes" id="UP000484164">
    <property type="component" value="Unassembled WGS sequence"/>
</dbReference>
<gene>
    <name evidence="3" type="ORF">F8C82_01240</name>
</gene>
<dbReference type="Gene3D" id="3.30.565.10">
    <property type="entry name" value="Histidine kinase-like ATPase, C-terminal domain"/>
    <property type="match status" value="1"/>
</dbReference>
<evidence type="ECO:0000259" key="2">
    <source>
        <dbReference type="Pfam" id="PF06580"/>
    </source>
</evidence>
<feature type="domain" description="Signal transduction histidine kinase internal region" evidence="2">
    <location>
        <begin position="845"/>
        <end position="922"/>
    </location>
</feature>
<dbReference type="EMBL" id="WBVQ01000001">
    <property type="protein sequence ID" value="KAB2817048.1"/>
    <property type="molecule type" value="Genomic_DNA"/>
</dbReference>
<keyword evidence="1" id="KW-0472">Membrane</keyword>
<dbReference type="InterPro" id="IPR013783">
    <property type="entry name" value="Ig-like_fold"/>
</dbReference>
<protein>
    <recommendedName>
        <fullName evidence="2">Signal transduction histidine kinase internal region domain-containing protein</fullName>
    </recommendedName>
</protein>
<dbReference type="Pfam" id="PF06580">
    <property type="entry name" value="His_kinase"/>
    <property type="match status" value="1"/>
</dbReference>
<dbReference type="GO" id="GO:0000155">
    <property type="term" value="F:phosphorelay sensor kinase activity"/>
    <property type="evidence" value="ECO:0007669"/>
    <property type="project" value="InterPro"/>
</dbReference>
<keyword evidence="4" id="KW-1185">Reference proteome</keyword>
<evidence type="ECO:0000313" key="4">
    <source>
        <dbReference type="Proteomes" id="UP000484164"/>
    </source>
</evidence>